<name>G0TY11_TRYVY</name>
<feature type="region of interest" description="Disordered" evidence="2">
    <location>
        <begin position="368"/>
        <end position="389"/>
    </location>
</feature>
<dbReference type="InterPro" id="IPR053125">
    <property type="entry name" value="RNA-bd_mRNA_stabilization_reg"/>
</dbReference>
<proteinExistence type="predicted"/>
<dbReference type="EMBL" id="HE573023">
    <property type="protein sequence ID" value="CCC48856.1"/>
    <property type="molecule type" value="Genomic_DNA"/>
</dbReference>
<gene>
    <name evidence="4" type="ORF">TVY486_0701930</name>
</gene>
<dbReference type="SMART" id="SM00356">
    <property type="entry name" value="ZnF_C3H1"/>
    <property type="match status" value="2"/>
</dbReference>
<protein>
    <recommendedName>
        <fullName evidence="3">C3H1-type domain-containing protein</fullName>
    </recommendedName>
</protein>
<dbReference type="InterPro" id="IPR000571">
    <property type="entry name" value="Znf_CCCH"/>
</dbReference>
<dbReference type="AlphaFoldDB" id="G0TY11"/>
<dbReference type="PANTHER" id="PTHR37035:SF2">
    <property type="entry name" value="C3H1-TYPE DOMAIN-CONTAINING PROTEIN"/>
    <property type="match status" value="1"/>
</dbReference>
<dbReference type="VEuPathDB" id="TriTrypDB:TvY486_0701930"/>
<feature type="domain" description="C3H1-type" evidence="3">
    <location>
        <begin position="78"/>
        <end position="100"/>
    </location>
</feature>
<organism evidence="4">
    <name type="scientific">Trypanosoma vivax (strain Y486)</name>
    <dbReference type="NCBI Taxonomy" id="1055687"/>
    <lineage>
        <taxon>Eukaryota</taxon>
        <taxon>Discoba</taxon>
        <taxon>Euglenozoa</taxon>
        <taxon>Kinetoplastea</taxon>
        <taxon>Metakinetoplastina</taxon>
        <taxon>Trypanosomatida</taxon>
        <taxon>Trypanosomatidae</taxon>
        <taxon>Trypanosoma</taxon>
        <taxon>Duttonella</taxon>
    </lineage>
</organism>
<keyword evidence="1" id="KW-0863">Zinc-finger</keyword>
<sequence length="389" mass="42341">MSFSANPLNASPHSFSQTFSTHSRQSSQSGVGRRSVTPVSPTMTYIDALDHLSTKLRIPASAVEPTSAMFDDGLVPGVCRLFLEGRCRQGSRCFQVHVNRDVLEVLRKEALETPSCCFFHGAPCNFEGLPLNLRVNVGGTLVGLHSMSPTNYLWGVYTEHGESQLDVPKSCICREHRRGLCRFGEECGFLHICREIVLDGDESVCSTGTNASQGQGKKFNSTSSASSFSQHSNSHYFQHYQQTQPRCRRAEANFSACQSYQGCSPNQGNTGYHYSNNWNYPPNAKSFPSTSYDIESHYGTEVVNSAHFGASTPQSNICPGIDVEGRRVACTIGAPRSRQSFTSHALKVSGDEGRGSVFCGPLLQPLGSAPARGATSTRHNPYGDPVPPQ</sequence>
<feature type="domain" description="C3H1-type" evidence="3">
    <location>
        <begin position="172"/>
        <end position="194"/>
    </location>
</feature>
<feature type="zinc finger region" description="C3H1-type" evidence="1">
    <location>
        <begin position="172"/>
        <end position="194"/>
    </location>
</feature>
<reference evidence="4" key="1">
    <citation type="journal article" date="2012" name="Proc. Natl. Acad. Sci. U.S.A.">
        <title>Antigenic diversity is generated by distinct evolutionary mechanisms in African trypanosome species.</title>
        <authorList>
            <person name="Jackson A.P."/>
            <person name="Berry A."/>
            <person name="Aslett M."/>
            <person name="Allison H.C."/>
            <person name="Burton P."/>
            <person name="Vavrova-Anderson J."/>
            <person name="Brown R."/>
            <person name="Browne H."/>
            <person name="Corton N."/>
            <person name="Hauser H."/>
            <person name="Gamble J."/>
            <person name="Gilderthorp R."/>
            <person name="Marcello L."/>
            <person name="McQuillan J."/>
            <person name="Otto T.D."/>
            <person name="Quail M.A."/>
            <person name="Sanders M.J."/>
            <person name="van Tonder A."/>
            <person name="Ginger M.L."/>
            <person name="Field M.C."/>
            <person name="Barry J.D."/>
            <person name="Hertz-Fowler C."/>
            <person name="Berriman M."/>
        </authorList>
    </citation>
    <scope>NUCLEOTIDE SEQUENCE</scope>
    <source>
        <strain evidence="4">Y486</strain>
    </source>
</reference>
<dbReference type="PANTHER" id="PTHR37035">
    <property type="entry name" value="C3H1-TYPE DOMAIN-CONTAINING PROTEIN-RELATED"/>
    <property type="match status" value="1"/>
</dbReference>
<accession>G0TY11</accession>
<evidence type="ECO:0000259" key="3">
    <source>
        <dbReference type="PROSITE" id="PS50103"/>
    </source>
</evidence>
<feature type="compositionally biased region" description="Low complexity" evidence="2">
    <location>
        <begin position="23"/>
        <end position="36"/>
    </location>
</feature>
<keyword evidence="1" id="KW-0479">Metal-binding</keyword>
<keyword evidence="1" id="KW-0862">Zinc</keyword>
<dbReference type="PROSITE" id="PS50103">
    <property type="entry name" value="ZF_C3H1"/>
    <property type="match status" value="2"/>
</dbReference>
<feature type="compositionally biased region" description="Polar residues" evidence="2">
    <location>
        <begin position="1"/>
        <end position="22"/>
    </location>
</feature>
<feature type="zinc finger region" description="C3H1-type" evidence="1">
    <location>
        <begin position="78"/>
        <end position="100"/>
    </location>
</feature>
<evidence type="ECO:0000256" key="2">
    <source>
        <dbReference type="SAM" id="MobiDB-lite"/>
    </source>
</evidence>
<feature type="region of interest" description="Disordered" evidence="2">
    <location>
        <begin position="208"/>
        <end position="227"/>
    </location>
</feature>
<feature type="region of interest" description="Disordered" evidence="2">
    <location>
        <begin position="1"/>
        <end position="38"/>
    </location>
</feature>
<evidence type="ECO:0000313" key="4">
    <source>
        <dbReference type="EMBL" id="CCC48856.1"/>
    </source>
</evidence>
<evidence type="ECO:0000256" key="1">
    <source>
        <dbReference type="PROSITE-ProRule" id="PRU00723"/>
    </source>
</evidence>
<dbReference type="GO" id="GO:0008270">
    <property type="term" value="F:zinc ion binding"/>
    <property type="evidence" value="ECO:0007669"/>
    <property type="project" value="UniProtKB-KW"/>
</dbReference>